<feature type="domain" description="Histone deacetylase" evidence="1">
    <location>
        <begin position="18"/>
        <end position="164"/>
    </location>
</feature>
<dbReference type="AlphaFoldDB" id="A0A6J6FII5"/>
<evidence type="ECO:0000313" key="2">
    <source>
        <dbReference type="EMBL" id="CAB4588711.1"/>
    </source>
</evidence>
<dbReference type="InterPro" id="IPR037138">
    <property type="entry name" value="His_deacetylse_dom_sf"/>
</dbReference>
<proteinExistence type="predicted"/>
<dbReference type="Gene3D" id="3.40.800.20">
    <property type="entry name" value="Histone deacetylase domain"/>
    <property type="match status" value="1"/>
</dbReference>
<protein>
    <submittedName>
        <fullName evidence="2">Unannotated protein</fullName>
    </submittedName>
</protein>
<dbReference type="GO" id="GO:0004407">
    <property type="term" value="F:histone deacetylase activity"/>
    <property type="evidence" value="ECO:0007669"/>
    <property type="project" value="TreeGrafter"/>
</dbReference>
<dbReference type="InterPro" id="IPR023801">
    <property type="entry name" value="His_deacetylse_dom"/>
</dbReference>
<dbReference type="SUPFAM" id="SSF52768">
    <property type="entry name" value="Arginase/deacetylase"/>
    <property type="match status" value="1"/>
</dbReference>
<reference evidence="2" key="1">
    <citation type="submission" date="2020-05" db="EMBL/GenBank/DDBJ databases">
        <authorList>
            <person name="Chiriac C."/>
            <person name="Salcher M."/>
            <person name="Ghai R."/>
            <person name="Kavagutti S V."/>
        </authorList>
    </citation>
    <scope>NUCLEOTIDE SEQUENCE</scope>
</reference>
<dbReference type="PANTHER" id="PTHR10625:SF19">
    <property type="entry name" value="HISTONE DEACETYLASE 12"/>
    <property type="match status" value="1"/>
</dbReference>
<dbReference type="EMBL" id="CAEZSR010000213">
    <property type="protein sequence ID" value="CAB4588711.1"/>
    <property type="molecule type" value="Genomic_DNA"/>
</dbReference>
<dbReference type="PRINTS" id="PR01270">
    <property type="entry name" value="HDASUPER"/>
</dbReference>
<accession>A0A6J6FII5</accession>
<dbReference type="InterPro" id="IPR023696">
    <property type="entry name" value="Ureohydrolase_dom_sf"/>
</dbReference>
<dbReference type="GO" id="GO:0040029">
    <property type="term" value="P:epigenetic regulation of gene expression"/>
    <property type="evidence" value="ECO:0007669"/>
    <property type="project" value="TreeGrafter"/>
</dbReference>
<dbReference type="Pfam" id="PF00850">
    <property type="entry name" value="Hist_deacetyl"/>
    <property type="match status" value="1"/>
</dbReference>
<evidence type="ECO:0000259" key="1">
    <source>
        <dbReference type="Pfam" id="PF00850"/>
    </source>
</evidence>
<name>A0A6J6FII5_9ZZZZ</name>
<sequence>MHHHPDACRTEVAFDTTRKAEAIAASLVAQPIPGVHLVEPVPLTRAQLLAVHDAAYVDAVLTGTPRELATSNELPGWDAGLARSVLATNGGVLAAARHAFAHRTISGSLSSGLHHARRDRGAGYCTFNGLALAALDAVGRGARRVLVLDVDAHCGGGTASILSELAGARRIEQARIEQARIEQARIEQARIEQVDVSVDPYDTYDAALASAMPAFSARRTMATADDYLDTIVAELDRIADPGSIDLVLHNAGMDPHHGCEGGLEGIDAGVLAARERLVFDWIVRHRLPTAWVLAGGYTNRIPMAELVDLHRLTVEAAATAVHRFGPAPS</sequence>
<gene>
    <name evidence="2" type="ORF">UFOPK1493_03619</name>
</gene>
<dbReference type="InterPro" id="IPR000286">
    <property type="entry name" value="HDACs"/>
</dbReference>
<dbReference type="PANTHER" id="PTHR10625">
    <property type="entry name" value="HISTONE DEACETYLASE HDAC1-RELATED"/>
    <property type="match status" value="1"/>
</dbReference>
<organism evidence="2">
    <name type="scientific">freshwater metagenome</name>
    <dbReference type="NCBI Taxonomy" id="449393"/>
    <lineage>
        <taxon>unclassified sequences</taxon>
        <taxon>metagenomes</taxon>
        <taxon>ecological metagenomes</taxon>
    </lineage>
</organism>